<sequence length="123" mass="13231">MNLNFPLFTLIMFILSPLARGMDPIKSSISEDAVITGYIQIRASQRVLTSQGPGSFSVSASVLGGKNAIGEFSFGSPIPKLATPASATMYFPVKRTVPTQVFLTNSVVPVEIVPANIAFRRLR</sequence>
<keyword evidence="2" id="KW-1185">Reference proteome</keyword>
<dbReference type="EMBL" id="PHHC01000080">
    <property type="protein sequence ID" value="PPE03931.1"/>
    <property type="molecule type" value="Genomic_DNA"/>
</dbReference>
<gene>
    <name evidence="1" type="ORF">HCUR_00712</name>
</gene>
<organism evidence="1 2">
    <name type="scientific">Holospora curviuscula</name>
    <dbReference type="NCBI Taxonomy" id="1082868"/>
    <lineage>
        <taxon>Bacteria</taxon>
        <taxon>Pseudomonadati</taxon>
        <taxon>Pseudomonadota</taxon>
        <taxon>Alphaproteobacteria</taxon>
        <taxon>Holosporales</taxon>
        <taxon>Holosporaceae</taxon>
        <taxon>Holospora</taxon>
    </lineage>
</organism>
<evidence type="ECO:0000313" key="2">
    <source>
        <dbReference type="Proteomes" id="UP000239425"/>
    </source>
</evidence>
<dbReference type="Proteomes" id="UP000239425">
    <property type="component" value="Unassembled WGS sequence"/>
</dbReference>
<protein>
    <submittedName>
        <fullName evidence="1">Uncharacterized protein</fullName>
    </submittedName>
</protein>
<name>A0A2S5R9D0_9PROT</name>
<reference evidence="1 2" key="1">
    <citation type="submission" date="2017-11" db="EMBL/GenBank/DDBJ databases">
        <title>Comparative genomic analysis of Holospora spp., intranuclear symbionts of paramecia.</title>
        <authorList>
            <person name="Garushyants S.K."/>
            <person name="Beliavskaya A."/>
            <person name="Malko D.B."/>
            <person name="Logacheva M.D."/>
            <person name="Rautian M.S."/>
            <person name="Gelfand M.S."/>
        </authorList>
    </citation>
    <scope>NUCLEOTIDE SEQUENCE [LARGE SCALE GENOMIC DNA]</scope>
    <source>
        <strain evidence="2">02AZ16</strain>
    </source>
</reference>
<dbReference type="RefSeq" id="WP_104206749.1">
    <property type="nucleotide sequence ID" value="NZ_PHHC01000080.1"/>
</dbReference>
<accession>A0A2S5R9D0</accession>
<proteinExistence type="predicted"/>
<comment type="caution">
    <text evidence="1">The sequence shown here is derived from an EMBL/GenBank/DDBJ whole genome shotgun (WGS) entry which is preliminary data.</text>
</comment>
<dbReference type="AlphaFoldDB" id="A0A2S5R9D0"/>
<evidence type="ECO:0000313" key="1">
    <source>
        <dbReference type="EMBL" id="PPE03931.1"/>
    </source>
</evidence>